<dbReference type="EMBL" id="JAINDJ010000004">
    <property type="protein sequence ID" value="KAG9449423.1"/>
    <property type="molecule type" value="Genomic_DNA"/>
</dbReference>
<evidence type="ECO:0000313" key="1">
    <source>
        <dbReference type="EMBL" id="KAG9449423.1"/>
    </source>
</evidence>
<keyword evidence="2" id="KW-1185">Reference proteome</keyword>
<sequence>MDGSGKTNHAKHVLLEVARKRSINTARELDGNAVNRLGLIENYVILKKEDTKCFLLRQFNKCNRIR</sequence>
<comment type="caution">
    <text evidence="1">The sequence shown here is derived from an EMBL/GenBank/DDBJ whole genome shotgun (WGS) entry which is preliminary data.</text>
</comment>
<organism evidence="1 2">
    <name type="scientific">Aristolochia fimbriata</name>
    <name type="common">White veined hardy Dutchman's pipe vine</name>
    <dbReference type="NCBI Taxonomy" id="158543"/>
    <lineage>
        <taxon>Eukaryota</taxon>
        <taxon>Viridiplantae</taxon>
        <taxon>Streptophyta</taxon>
        <taxon>Embryophyta</taxon>
        <taxon>Tracheophyta</taxon>
        <taxon>Spermatophyta</taxon>
        <taxon>Magnoliopsida</taxon>
        <taxon>Magnoliidae</taxon>
        <taxon>Piperales</taxon>
        <taxon>Aristolochiaceae</taxon>
        <taxon>Aristolochia</taxon>
    </lineage>
</organism>
<evidence type="ECO:0000313" key="2">
    <source>
        <dbReference type="Proteomes" id="UP000825729"/>
    </source>
</evidence>
<protein>
    <submittedName>
        <fullName evidence="1">Uncharacterized protein</fullName>
    </submittedName>
</protein>
<proteinExistence type="predicted"/>
<accession>A0AAV7EKT4</accession>
<dbReference type="AlphaFoldDB" id="A0AAV7EKT4"/>
<dbReference type="Proteomes" id="UP000825729">
    <property type="component" value="Unassembled WGS sequence"/>
</dbReference>
<gene>
    <name evidence="1" type="ORF">H6P81_009388</name>
</gene>
<reference evidence="1 2" key="1">
    <citation type="submission" date="2021-07" db="EMBL/GenBank/DDBJ databases">
        <title>The Aristolochia fimbriata genome: insights into angiosperm evolution, floral development and chemical biosynthesis.</title>
        <authorList>
            <person name="Jiao Y."/>
        </authorList>
    </citation>
    <scope>NUCLEOTIDE SEQUENCE [LARGE SCALE GENOMIC DNA]</scope>
    <source>
        <strain evidence="1">IBCAS-2021</strain>
        <tissue evidence="1">Leaf</tissue>
    </source>
</reference>
<name>A0AAV7EKT4_ARIFI</name>